<accession>A0A699WML5</accession>
<gene>
    <name evidence="1" type="ORF">Tci_920824</name>
</gene>
<sequence>ALKQLTRTGDAISAATIAGFVEELNVPESVKQELRSLTPGGYVGRLVPVGAAPAGRAWRLRRADTARLLRPGG</sequence>
<proteinExistence type="predicted"/>
<organism evidence="1">
    <name type="scientific">Tanacetum cinerariifolium</name>
    <name type="common">Dalmatian daisy</name>
    <name type="synonym">Chrysanthemum cinerariifolium</name>
    <dbReference type="NCBI Taxonomy" id="118510"/>
    <lineage>
        <taxon>Eukaryota</taxon>
        <taxon>Viridiplantae</taxon>
        <taxon>Streptophyta</taxon>
        <taxon>Embryophyta</taxon>
        <taxon>Tracheophyta</taxon>
        <taxon>Spermatophyta</taxon>
        <taxon>Magnoliopsida</taxon>
        <taxon>eudicotyledons</taxon>
        <taxon>Gunneridae</taxon>
        <taxon>Pentapetalae</taxon>
        <taxon>asterids</taxon>
        <taxon>campanulids</taxon>
        <taxon>Asterales</taxon>
        <taxon>Asteraceae</taxon>
        <taxon>Asteroideae</taxon>
        <taxon>Anthemideae</taxon>
        <taxon>Anthemidinae</taxon>
        <taxon>Tanacetum</taxon>
    </lineage>
</organism>
<dbReference type="Gene3D" id="1.10.40.30">
    <property type="entry name" value="Fumarase/aspartase (C-terminal domain)"/>
    <property type="match status" value="1"/>
</dbReference>
<dbReference type="AlphaFoldDB" id="A0A699WML5"/>
<name>A0A699WML5_TANCI</name>
<comment type="caution">
    <text evidence="1">The sequence shown here is derived from an EMBL/GenBank/DDBJ whole genome shotgun (WGS) entry which is preliminary data.</text>
</comment>
<evidence type="ECO:0000313" key="1">
    <source>
        <dbReference type="EMBL" id="GFD48855.1"/>
    </source>
</evidence>
<dbReference type="EMBL" id="BKCJ011731305">
    <property type="protein sequence ID" value="GFD48855.1"/>
    <property type="molecule type" value="Genomic_DNA"/>
</dbReference>
<protein>
    <submittedName>
        <fullName evidence="1">Uncharacterized protein</fullName>
    </submittedName>
</protein>
<reference evidence="1" key="1">
    <citation type="journal article" date="2019" name="Sci. Rep.">
        <title>Draft genome of Tanacetum cinerariifolium, the natural source of mosquito coil.</title>
        <authorList>
            <person name="Yamashiro T."/>
            <person name="Shiraishi A."/>
            <person name="Satake H."/>
            <person name="Nakayama K."/>
        </authorList>
    </citation>
    <scope>NUCLEOTIDE SEQUENCE</scope>
</reference>
<feature type="non-terminal residue" evidence="1">
    <location>
        <position position="1"/>
    </location>
</feature>